<organism evidence="2 3">
    <name type="scientific">Nocardioides anomalus</name>
    <dbReference type="NCBI Taxonomy" id="2712223"/>
    <lineage>
        <taxon>Bacteria</taxon>
        <taxon>Bacillati</taxon>
        <taxon>Actinomycetota</taxon>
        <taxon>Actinomycetes</taxon>
        <taxon>Propionibacteriales</taxon>
        <taxon>Nocardioidaceae</taxon>
        <taxon>Nocardioides</taxon>
    </lineage>
</organism>
<protein>
    <submittedName>
        <fullName evidence="2">DinB family protein</fullName>
    </submittedName>
</protein>
<evidence type="ECO:0000313" key="3">
    <source>
        <dbReference type="Proteomes" id="UP000502996"/>
    </source>
</evidence>
<proteinExistence type="predicted"/>
<gene>
    <name evidence="2" type="ORF">G5V58_16985</name>
</gene>
<name>A0A6G6WLF1_9ACTN</name>
<keyword evidence="3" id="KW-1185">Reference proteome</keyword>
<feature type="region of interest" description="Disordered" evidence="1">
    <location>
        <begin position="81"/>
        <end position="100"/>
    </location>
</feature>
<dbReference type="Pfam" id="PF04978">
    <property type="entry name" value="MST"/>
    <property type="match status" value="1"/>
</dbReference>
<sequence length="172" mass="19406">MPSEEDPRTITDQPRGERAVVEGYLRHYRKTFELKLQGLDPTQLAQRSVPPSSMSLLGLLRHLAGVEQSWNVRALQGRHDAPRLASSGTDRDDDFDGAEGTQECVDQAWADWRREVADAEAWLAGDDYDRVVDVRGDEIEVRDVVVHLVEEYARHCGHADLLRECVDGRTGQ</sequence>
<dbReference type="Proteomes" id="UP000502996">
    <property type="component" value="Chromosome"/>
</dbReference>
<dbReference type="KEGG" id="nano:G5V58_16985"/>
<dbReference type="InterPro" id="IPR007061">
    <property type="entry name" value="MST-like"/>
</dbReference>
<accession>A0A6G6WLF1</accession>
<dbReference type="EMBL" id="CP049257">
    <property type="protein sequence ID" value="QIG46042.1"/>
    <property type="molecule type" value="Genomic_DNA"/>
</dbReference>
<evidence type="ECO:0000256" key="1">
    <source>
        <dbReference type="SAM" id="MobiDB-lite"/>
    </source>
</evidence>
<reference evidence="2 3" key="1">
    <citation type="submission" date="2020-02" db="EMBL/GenBank/DDBJ databases">
        <title>Full genome sequence of Nocardioides sp. R-3366.</title>
        <authorList>
            <person name="Im W.-T."/>
        </authorList>
    </citation>
    <scope>NUCLEOTIDE SEQUENCE [LARGE SCALE GENOMIC DNA]</scope>
    <source>
        <strain evidence="2 3">R-3366</strain>
    </source>
</reference>
<dbReference type="SUPFAM" id="SSF109854">
    <property type="entry name" value="DinB/YfiT-like putative metalloenzymes"/>
    <property type="match status" value="1"/>
</dbReference>
<dbReference type="Gene3D" id="1.20.120.450">
    <property type="entry name" value="dinb family like domain"/>
    <property type="match status" value="1"/>
</dbReference>
<dbReference type="InterPro" id="IPR034660">
    <property type="entry name" value="DinB/YfiT-like"/>
</dbReference>
<evidence type="ECO:0000313" key="2">
    <source>
        <dbReference type="EMBL" id="QIG46042.1"/>
    </source>
</evidence>
<dbReference type="AlphaFoldDB" id="A0A6G6WLF1"/>